<keyword evidence="2" id="KW-1185">Reference proteome</keyword>
<dbReference type="AlphaFoldDB" id="A0A8C4DV03"/>
<name>A0A8C4DV03_DICLA</name>
<evidence type="ECO:0000313" key="1">
    <source>
        <dbReference type="Ensembl" id="ENSDLAP00005009664.1"/>
    </source>
</evidence>
<proteinExistence type="predicted"/>
<protein>
    <submittedName>
        <fullName evidence="1">Uncharacterized protein</fullName>
    </submittedName>
</protein>
<sequence length="87" mass="9897">MFSATYFSLLFLVNYDNQSKREVQQPTAKTGVAGRGGLTISARLQVPIDHQGSLFRKRLGPFITESWSSTTYTGVTRDLTWWYYLGL</sequence>
<reference evidence="1" key="2">
    <citation type="submission" date="2025-09" db="UniProtKB">
        <authorList>
            <consortium name="Ensembl"/>
        </authorList>
    </citation>
    <scope>IDENTIFICATION</scope>
</reference>
<reference evidence="1" key="1">
    <citation type="submission" date="2025-08" db="UniProtKB">
        <authorList>
            <consortium name="Ensembl"/>
        </authorList>
    </citation>
    <scope>IDENTIFICATION</scope>
</reference>
<accession>A0A8C4DV03</accession>
<evidence type="ECO:0000313" key="2">
    <source>
        <dbReference type="Proteomes" id="UP000694389"/>
    </source>
</evidence>
<dbReference type="Ensembl" id="ENSDLAT00005010595.2">
    <property type="protein sequence ID" value="ENSDLAP00005009664.1"/>
    <property type="gene ID" value="ENSDLAG00005005089.2"/>
</dbReference>
<organism evidence="1 2">
    <name type="scientific">Dicentrarchus labrax</name>
    <name type="common">European seabass</name>
    <name type="synonym">Morone labrax</name>
    <dbReference type="NCBI Taxonomy" id="13489"/>
    <lineage>
        <taxon>Eukaryota</taxon>
        <taxon>Metazoa</taxon>
        <taxon>Chordata</taxon>
        <taxon>Craniata</taxon>
        <taxon>Vertebrata</taxon>
        <taxon>Euteleostomi</taxon>
        <taxon>Actinopterygii</taxon>
        <taxon>Neopterygii</taxon>
        <taxon>Teleostei</taxon>
        <taxon>Neoteleostei</taxon>
        <taxon>Acanthomorphata</taxon>
        <taxon>Eupercaria</taxon>
        <taxon>Moronidae</taxon>
        <taxon>Dicentrarchus</taxon>
    </lineage>
</organism>
<dbReference type="Proteomes" id="UP000694389">
    <property type="component" value="Unassembled WGS sequence"/>
</dbReference>